<name>A0A7Z8NQI3_9CELL</name>
<gene>
    <name evidence="3" type="primary">ureD</name>
    <name evidence="5" type="ORF">FA014_10570</name>
</gene>
<dbReference type="InterPro" id="IPR002669">
    <property type="entry name" value="UreD"/>
</dbReference>
<protein>
    <recommendedName>
        <fullName evidence="3">Urease accessory protein UreD</fullName>
    </recommendedName>
</protein>
<keyword evidence="3" id="KW-0963">Cytoplasm</keyword>
<accession>A0A7Z8NQI3</accession>
<comment type="similarity">
    <text evidence="1 3">Belongs to the UreD family.</text>
</comment>
<evidence type="ECO:0000256" key="3">
    <source>
        <dbReference type="HAMAP-Rule" id="MF_01384"/>
    </source>
</evidence>
<evidence type="ECO:0000313" key="5">
    <source>
        <dbReference type="EMBL" id="TKR23567.1"/>
    </source>
</evidence>
<dbReference type="OrthoDB" id="9807968at2"/>
<dbReference type="AlphaFoldDB" id="A0A7Z8NQI3"/>
<proteinExistence type="inferred from homology"/>
<comment type="function">
    <text evidence="3">Required for maturation of urease via the functional incorporation of the urease nickel metallocenter.</text>
</comment>
<keyword evidence="3" id="KW-0996">Nickel insertion</keyword>
<dbReference type="EMBL" id="SZYE01000075">
    <property type="protein sequence ID" value="TKR23567.1"/>
    <property type="molecule type" value="Genomic_DNA"/>
</dbReference>
<feature type="region of interest" description="Disordered" evidence="4">
    <location>
        <begin position="1"/>
        <end position="29"/>
    </location>
</feature>
<evidence type="ECO:0000313" key="6">
    <source>
        <dbReference type="Proteomes" id="UP000308121"/>
    </source>
</evidence>
<keyword evidence="2 3" id="KW-0143">Chaperone</keyword>
<dbReference type="GO" id="GO:0016151">
    <property type="term" value="F:nickel cation binding"/>
    <property type="evidence" value="ECO:0007669"/>
    <property type="project" value="UniProtKB-UniRule"/>
</dbReference>
<comment type="caution">
    <text evidence="5">The sequence shown here is derived from an EMBL/GenBank/DDBJ whole genome shotgun (WGS) entry which is preliminary data.</text>
</comment>
<evidence type="ECO:0000256" key="1">
    <source>
        <dbReference type="ARBA" id="ARBA00007177"/>
    </source>
</evidence>
<evidence type="ECO:0000256" key="4">
    <source>
        <dbReference type="SAM" id="MobiDB-lite"/>
    </source>
</evidence>
<dbReference type="Proteomes" id="UP000308121">
    <property type="component" value="Unassembled WGS sequence"/>
</dbReference>
<dbReference type="PANTHER" id="PTHR33643:SF1">
    <property type="entry name" value="UREASE ACCESSORY PROTEIN D"/>
    <property type="match status" value="1"/>
</dbReference>
<reference evidence="5 6" key="1">
    <citation type="submission" date="2019-05" db="EMBL/GenBank/DDBJ databases">
        <title>Genome sequence of Cellulomonas hominis strain CS1.</title>
        <authorList>
            <person name="Belmont J."/>
            <person name="Maclea K.S."/>
        </authorList>
    </citation>
    <scope>NUCLEOTIDE SEQUENCE [LARGE SCALE GENOMIC DNA]</scope>
    <source>
        <strain evidence="5 6">CS1</strain>
    </source>
</reference>
<dbReference type="RefSeq" id="WP_154729651.1">
    <property type="nucleotide sequence ID" value="NZ_SZYE01000075.1"/>
</dbReference>
<dbReference type="PANTHER" id="PTHR33643">
    <property type="entry name" value="UREASE ACCESSORY PROTEIN D"/>
    <property type="match status" value="1"/>
</dbReference>
<comment type="subunit">
    <text evidence="3">UreD, UreF and UreG form a complex that acts as a GTP-hydrolysis-dependent molecular chaperone, activating the urease apoprotein by helping to assemble the nickel containing metallocenter of UreC. The UreE protein probably delivers the nickel.</text>
</comment>
<organism evidence="5 6">
    <name type="scientific">Cellulomonas hominis</name>
    <dbReference type="NCBI Taxonomy" id="156981"/>
    <lineage>
        <taxon>Bacteria</taxon>
        <taxon>Bacillati</taxon>
        <taxon>Actinomycetota</taxon>
        <taxon>Actinomycetes</taxon>
        <taxon>Micrococcales</taxon>
        <taxon>Cellulomonadaceae</taxon>
        <taxon>Cellulomonas</taxon>
    </lineage>
</organism>
<dbReference type="GO" id="GO:0005737">
    <property type="term" value="C:cytoplasm"/>
    <property type="evidence" value="ECO:0007669"/>
    <property type="project" value="UniProtKB-SubCell"/>
</dbReference>
<comment type="subcellular location">
    <subcellularLocation>
        <location evidence="3">Cytoplasm</location>
    </subcellularLocation>
</comment>
<dbReference type="Pfam" id="PF01774">
    <property type="entry name" value="UreD"/>
    <property type="match status" value="1"/>
</dbReference>
<feature type="compositionally biased region" description="Low complexity" evidence="4">
    <location>
        <begin position="19"/>
        <end position="29"/>
    </location>
</feature>
<dbReference type="HAMAP" id="MF_01384">
    <property type="entry name" value="UreD"/>
    <property type="match status" value="1"/>
</dbReference>
<sequence length="353" mass="36992">MTRRSATVLVLPRPPAPPAEDGGPADASVPAPVAALAPYGGHRLQPAHYEPARVPAEVARFAGRPDMLPAGSPGKVGLLELGFGLTGRGTELVHHYQKSPLQIMHPLYYDERRPDLPYTYLMSTGGGVLQGDRLRTDLAFGAGTSAHVTTSAYTKVLRMEQDYAVAQVNLDVADGAYVEYVPDPVLLFTDARLYQRTRATVAPGATLVLADTVVAGRLARGERHRYAALAADLEVDRPDGSPVAVDRVRLVPDGGSPGGPAVLGGRDVLGTLCVLTPLAPAAELRDLLRDAVAPASGSGSGVLAGVSTLPGDAGAWVRLVGDRTADVVRATDLAWRAVRQHLTGVPAPAIRKT</sequence>
<evidence type="ECO:0000256" key="2">
    <source>
        <dbReference type="ARBA" id="ARBA00023186"/>
    </source>
</evidence>